<dbReference type="InterPro" id="IPR005880">
    <property type="entry name" value="Ribosomal_uL2_bac/org-type"/>
</dbReference>
<dbReference type="PANTHER" id="PTHR13691:SF5">
    <property type="entry name" value="LARGE RIBOSOMAL SUBUNIT PROTEIN UL2M"/>
    <property type="match status" value="1"/>
</dbReference>
<dbReference type="EMBL" id="WBKB01000011">
    <property type="protein sequence ID" value="KAB1640941.1"/>
    <property type="molecule type" value="Genomic_DNA"/>
</dbReference>
<dbReference type="GO" id="GO:0015934">
    <property type="term" value="C:large ribosomal subunit"/>
    <property type="evidence" value="ECO:0007669"/>
    <property type="project" value="InterPro"/>
</dbReference>
<evidence type="ECO:0000256" key="4">
    <source>
        <dbReference type="ARBA" id="ARBA00022980"/>
    </source>
</evidence>
<feature type="region of interest" description="Disordered" evidence="8">
    <location>
        <begin position="225"/>
        <end position="279"/>
    </location>
</feature>
<sequence>MAIRKFKPTTPGRRAGSVSEFTEITRTTPEKSLLKPLPKTGGRNNQGRITTRHIGGGHKRQYRVIDFRRNDKDGVNAKVAHIEYDPNRTARIALLHFVDGTKRYIIAPNKLKQGDIVESGPEADIKPGNNLPLRNIPTGTVVHAVELRPGGGAKMARSAGASVRLVAKDGPYAQLRLPSGEVRNVDARCRATVGEVGNAEQANIDLGKAGRKRWLGVRPTVRGVVMNPVDHPHGGGEGRTSGGRHPVSPWGQKEGRTRKPNLESDKYIVRRRPTGKKKR</sequence>
<dbReference type="Proteomes" id="UP000433493">
    <property type="component" value="Unassembled WGS sequence"/>
</dbReference>
<dbReference type="SMART" id="SM01382">
    <property type="entry name" value="Ribosomal_L2_C"/>
    <property type="match status" value="1"/>
</dbReference>
<feature type="domain" description="Large ribosomal subunit protein uL2 C-terminal" evidence="9">
    <location>
        <begin position="125"/>
        <end position="253"/>
    </location>
</feature>
<comment type="subunit">
    <text evidence="7">Part of the 50S ribosomal subunit. Forms a bridge to the 30S subunit in the 70S ribosome.</text>
</comment>
<keyword evidence="4 7" id="KW-0689">Ribosomal protein</keyword>
<evidence type="ECO:0000256" key="1">
    <source>
        <dbReference type="ARBA" id="ARBA00005636"/>
    </source>
</evidence>
<evidence type="ECO:0000313" key="12">
    <source>
        <dbReference type="Proteomes" id="UP000433493"/>
    </source>
</evidence>
<dbReference type="Pfam" id="PF00181">
    <property type="entry name" value="Ribosomal_L2_N"/>
    <property type="match status" value="1"/>
</dbReference>
<organism evidence="11 12">
    <name type="scientific">Gulosibacter chungangensis</name>
    <dbReference type="NCBI Taxonomy" id="979746"/>
    <lineage>
        <taxon>Bacteria</taxon>
        <taxon>Bacillati</taxon>
        <taxon>Actinomycetota</taxon>
        <taxon>Actinomycetes</taxon>
        <taxon>Micrococcales</taxon>
        <taxon>Microbacteriaceae</taxon>
        <taxon>Gulosibacter</taxon>
    </lineage>
</organism>
<comment type="caution">
    <text evidence="11">The sequence shown here is derived from an EMBL/GenBank/DDBJ whole genome shotgun (WGS) entry which is preliminary data.</text>
</comment>
<dbReference type="OrthoDB" id="9778722at2"/>
<evidence type="ECO:0000256" key="6">
    <source>
        <dbReference type="ARBA" id="ARBA00035242"/>
    </source>
</evidence>
<dbReference type="InterPro" id="IPR022671">
    <property type="entry name" value="Ribosomal_uL2_CS"/>
</dbReference>
<dbReference type="AlphaFoldDB" id="A0A7J5B7H1"/>
<dbReference type="FunFam" id="2.40.50.140:FF:000003">
    <property type="entry name" value="50S ribosomal protein L2"/>
    <property type="match status" value="1"/>
</dbReference>
<proteinExistence type="inferred from homology"/>
<gene>
    <name evidence="7 11" type="primary">rplB</name>
    <name evidence="11" type="ORF">F8O05_13560</name>
</gene>
<dbReference type="GO" id="GO:0019843">
    <property type="term" value="F:rRNA binding"/>
    <property type="evidence" value="ECO:0007669"/>
    <property type="project" value="UniProtKB-UniRule"/>
</dbReference>
<dbReference type="SUPFAM" id="SSF50104">
    <property type="entry name" value="Translation proteins SH3-like domain"/>
    <property type="match status" value="1"/>
</dbReference>
<dbReference type="Pfam" id="PF03947">
    <property type="entry name" value="Ribosomal_L2_C"/>
    <property type="match status" value="1"/>
</dbReference>
<keyword evidence="2 7" id="KW-0699">rRNA-binding</keyword>
<dbReference type="PIRSF" id="PIRSF002158">
    <property type="entry name" value="Ribosomal_L2"/>
    <property type="match status" value="1"/>
</dbReference>
<comment type="function">
    <text evidence="7">One of the primary rRNA binding proteins. Required for association of the 30S and 50S subunits to form the 70S ribosome, for tRNA binding and peptide bond formation. It has been suggested to have peptidyltransferase activity; this is somewhat controversial. Makes several contacts with the 16S rRNA in the 70S ribosome.</text>
</comment>
<feature type="compositionally biased region" description="Basic and acidic residues" evidence="8">
    <location>
        <begin position="253"/>
        <end position="268"/>
    </location>
</feature>
<dbReference type="FunFam" id="2.30.30.30:FF:000001">
    <property type="entry name" value="50S ribosomal protein L2"/>
    <property type="match status" value="1"/>
</dbReference>
<comment type="similarity">
    <text evidence="1 7">Belongs to the universal ribosomal protein uL2 family.</text>
</comment>
<evidence type="ECO:0000259" key="10">
    <source>
        <dbReference type="SMART" id="SM01383"/>
    </source>
</evidence>
<feature type="domain" description="Large ribosomal subunit protein uL2 RNA-binding" evidence="10">
    <location>
        <begin position="42"/>
        <end position="119"/>
    </location>
</feature>
<dbReference type="InterPro" id="IPR014722">
    <property type="entry name" value="Rib_uL2_dom2"/>
</dbReference>
<dbReference type="RefSeq" id="WP_158053290.1">
    <property type="nucleotide sequence ID" value="NZ_WBKB01000011.1"/>
</dbReference>
<accession>A0A7J5B7H1</accession>
<evidence type="ECO:0000256" key="3">
    <source>
        <dbReference type="ARBA" id="ARBA00022884"/>
    </source>
</evidence>
<dbReference type="Gene3D" id="4.10.950.10">
    <property type="entry name" value="Ribosomal protein L2, domain 3"/>
    <property type="match status" value="1"/>
</dbReference>
<dbReference type="HAMAP" id="MF_01320_B">
    <property type="entry name" value="Ribosomal_uL2_B"/>
    <property type="match status" value="1"/>
</dbReference>
<dbReference type="SMART" id="SM01383">
    <property type="entry name" value="Ribosomal_L2"/>
    <property type="match status" value="1"/>
</dbReference>
<dbReference type="NCBIfam" id="TIGR01171">
    <property type="entry name" value="rplB_bact"/>
    <property type="match status" value="1"/>
</dbReference>
<keyword evidence="12" id="KW-1185">Reference proteome</keyword>
<dbReference type="Gene3D" id="2.30.30.30">
    <property type="match status" value="1"/>
</dbReference>
<dbReference type="InterPro" id="IPR002171">
    <property type="entry name" value="Ribosomal_uL2"/>
</dbReference>
<keyword evidence="3 7" id="KW-0694">RNA-binding</keyword>
<dbReference type="PANTHER" id="PTHR13691">
    <property type="entry name" value="RIBOSOMAL PROTEIN L2"/>
    <property type="match status" value="1"/>
</dbReference>
<evidence type="ECO:0000256" key="2">
    <source>
        <dbReference type="ARBA" id="ARBA00022730"/>
    </source>
</evidence>
<dbReference type="InterPro" id="IPR014726">
    <property type="entry name" value="Ribosomal_uL2_dom3"/>
</dbReference>
<keyword evidence="5 7" id="KW-0687">Ribonucleoprotein</keyword>
<feature type="region of interest" description="Disordered" evidence="8">
    <location>
        <begin position="1"/>
        <end position="53"/>
    </location>
</feature>
<evidence type="ECO:0000256" key="5">
    <source>
        <dbReference type="ARBA" id="ARBA00023274"/>
    </source>
</evidence>
<dbReference type="FunFam" id="4.10.950.10:FF:000001">
    <property type="entry name" value="50S ribosomal protein L2"/>
    <property type="match status" value="1"/>
</dbReference>
<name>A0A7J5B7H1_9MICO</name>
<dbReference type="GO" id="GO:0003735">
    <property type="term" value="F:structural constituent of ribosome"/>
    <property type="evidence" value="ECO:0007669"/>
    <property type="project" value="InterPro"/>
</dbReference>
<dbReference type="Gene3D" id="2.40.50.140">
    <property type="entry name" value="Nucleic acid-binding proteins"/>
    <property type="match status" value="1"/>
</dbReference>
<feature type="compositionally biased region" description="Basic residues" evidence="8">
    <location>
        <begin position="269"/>
        <end position="279"/>
    </location>
</feature>
<dbReference type="GO" id="GO:0016740">
    <property type="term" value="F:transferase activity"/>
    <property type="evidence" value="ECO:0007669"/>
    <property type="project" value="InterPro"/>
</dbReference>
<dbReference type="InterPro" id="IPR008991">
    <property type="entry name" value="Translation_prot_SH3-like_sf"/>
</dbReference>
<dbReference type="PROSITE" id="PS00467">
    <property type="entry name" value="RIBOSOMAL_L2"/>
    <property type="match status" value="1"/>
</dbReference>
<evidence type="ECO:0000256" key="7">
    <source>
        <dbReference type="HAMAP-Rule" id="MF_01320"/>
    </source>
</evidence>
<evidence type="ECO:0000256" key="8">
    <source>
        <dbReference type="SAM" id="MobiDB-lite"/>
    </source>
</evidence>
<evidence type="ECO:0000259" key="9">
    <source>
        <dbReference type="SMART" id="SM01382"/>
    </source>
</evidence>
<dbReference type="SUPFAM" id="SSF50249">
    <property type="entry name" value="Nucleic acid-binding proteins"/>
    <property type="match status" value="1"/>
</dbReference>
<dbReference type="GO" id="GO:0002181">
    <property type="term" value="P:cytoplasmic translation"/>
    <property type="evidence" value="ECO:0007669"/>
    <property type="project" value="TreeGrafter"/>
</dbReference>
<dbReference type="InterPro" id="IPR022666">
    <property type="entry name" value="Ribosomal_uL2_RNA-bd_dom"/>
</dbReference>
<reference evidence="11 12" key="1">
    <citation type="submission" date="2019-09" db="EMBL/GenBank/DDBJ databases">
        <title>Phylogeny of genus Pseudoclavibacter and closely related genus.</title>
        <authorList>
            <person name="Li Y."/>
        </authorList>
    </citation>
    <scope>NUCLEOTIDE SEQUENCE [LARGE SCALE GENOMIC DNA]</scope>
    <source>
        <strain evidence="11 12">KCTC 13959</strain>
    </source>
</reference>
<protein>
    <recommendedName>
        <fullName evidence="6 7">Large ribosomal subunit protein uL2</fullName>
    </recommendedName>
</protein>
<dbReference type="InterPro" id="IPR022669">
    <property type="entry name" value="Ribosomal_uL2_C"/>
</dbReference>
<dbReference type="InterPro" id="IPR012340">
    <property type="entry name" value="NA-bd_OB-fold"/>
</dbReference>
<evidence type="ECO:0000313" key="11">
    <source>
        <dbReference type="EMBL" id="KAB1640941.1"/>
    </source>
</evidence>